<evidence type="ECO:0000313" key="1">
    <source>
        <dbReference type="EMBL" id="GIN23117.1"/>
    </source>
</evidence>
<comment type="caution">
    <text evidence="1">The sequence shown here is derived from an EMBL/GenBank/DDBJ whole genome shotgun (WGS) entry which is preliminary data.</text>
</comment>
<proteinExistence type="predicted"/>
<protein>
    <submittedName>
        <fullName evidence="1">Uncharacterized protein</fullName>
    </submittedName>
</protein>
<organism evidence="1 2">
    <name type="scientific">Siminovitchia fordii</name>
    <dbReference type="NCBI Taxonomy" id="254759"/>
    <lineage>
        <taxon>Bacteria</taxon>
        <taxon>Bacillati</taxon>
        <taxon>Bacillota</taxon>
        <taxon>Bacilli</taxon>
        <taxon>Bacillales</taxon>
        <taxon>Bacillaceae</taxon>
        <taxon>Siminovitchia</taxon>
    </lineage>
</organism>
<dbReference type="Proteomes" id="UP000680279">
    <property type="component" value="Unassembled WGS sequence"/>
</dbReference>
<gene>
    <name evidence="1" type="ORF">J1TS3_42510</name>
</gene>
<evidence type="ECO:0000313" key="2">
    <source>
        <dbReference type="Proteomes" id="UP000680279"/>
    </source>
</evidence>
<accession>A0ABQ4KDG4</accession>
<name>A0ABQ4KDG4_9BACI</name>
<keyword evidence="2" id="KW-1185">Reference proteome</keyword>
<reference evidence="1 2" key="1">
    <citation type="submission" date="2021-03" db="EMBL/GenBank/DDBJ databases">
        <title>Antimicrobial resistance genes in bacteria isolated from Japanese honey, and their potential for conferring macrolide and lincosamide resistance in the American foulbrood pathogen Paenibacillus larvae.</title>
        <authorList>
            <person name="Okamoto M."/>
            <person name="Kumagai M."/>
            <person name="Kanamori H."/>
            <person name="Takamatsu D."/>
        </authorList>
    </citation>
    <scope>NUCLEOTIDE SEQUENCE [LARGE SCALE GENOMIC DNA]</scope>
    <source>
        <strain evidence="1 2">J1TS3</strain>
    </source>
</reference>
<dbReference type="RefSeq" id="WP_212963883.1">
    <property type="nucleotide sequence ID" value="NZ_BOQT01000026.1"/>
</dbReference>
<sequence>MAKKPAELNITQVKKAAKENLKQEIYEFEEDGVTRVIRFYPVFSDGKITELLEELQVCLMQANEKEIEVDEKTLYTYISFLCIKHFTHLGKTIPNNNFVKQLDYMQTYIDSGYYKLILEQVLAAKEINKVVERITDIIGQSMAIDNIMRKAKNKAETMELENREIFDELNKIGSKAH</sequence>
<dbReference type="EMBL" id="BOQT01000026">
    <property type="protein sequence ID" value="GIN23117.1"/>
    <property type="molecule type" value="Genomic_DNA"/>
</dbReference>